<name>A0A7J8J117_MOLMO</name>
<dbReference type="AlphaFoldDB" id="A0A7J8J117"/>
<proteinExistence type="predicted"/>
<evidence type="ECO:0000313" key="2">
    <source>
        <dbReference type="Proteomes" id="UP000550707"/>
    </source>
</evidence>
<keyword evidence="2" id="KW-1185">Reference proteome</keyword>
<protein>
    <submittedName>
        <fullName evidence="1">Uncharacterized protein</fullName>
    </submittedName>
</protein>
<dbReference type="Proteomes" id="UP000550707">
    <property type="component" value="Unassembled WGS sequence"/>
</dbReference>
<dbReference type="EMBL" id="JACASF010000003">
    <property type="protein sequence ID" value="KAF6489842.1"/>
    <property type="molecule type" value="Genomic_DNA"/>
</dbReference>
<comment type="caution">
    <text evidence="1">The sequence shown here is derived from an EMBL/GenBank/DDBJ whole genome shotgun (WGS) entry which is preliminary data.</text>
</comment>
<gene>
    <name evidence="1" type="ORF">HJG59_010245</name>
</gene>
<sequence length="131" mass="14273">MGSLASREKLPTGCPLGLPAVRGRPWLQKDAQRVCSPQRCLRTSAGPFLSVSLRRARRGRPGHMRDVSLLSPRVSGSALAALEAGTGWSTARCAFSVLSRAETQRRGSRELGPPTTSYHEEKPFLFSRLLS</sequence>
<accession>A0A7J8J117</accession>
<dbReference type="InParanoid" id="A0A7J8J117"/>
<reference evidence="1 2" key="1">
    <citation type="journal article" date="2020" name="Nature">
        <title>Six reference-quality genomes reveal evolution of bat adaptations.</title>
        <authorList>
            <person name="Jebb D."/>
            <person name="Huang Z."/>
            <person name="Pippel M."/>
            <person name="Hughes G.M."/>
            <person name="Lavrichenko K."/>
            <person name="Devanna P."/>
            <person name="Winkler S."/>
            <person name="Jermiin L.S."/>
            <person name="Skirmuntt E.C."/>
            <person name="Katzourakis A."/>
            <person name="Burkitt-Gray L."/>
            <person name="Ray D.A."/>
            <person name="Sullivan K.A.M."/>
            <person name="Roscito J.G."/>
            <person name="Kirilenko B.M."/>
            <person name="Davalos L.M."/>
            <person name="Corthals A.P."/>
            <person name="Power M.L."/>
            <person name="Jones G."/>
            <person name="Ransome R.D."/>
            <person name="Dechmann D.K.N."/>
            <person name="Locatelli A.G."/>
            <person name="Puechmaille S.J."/>
            <person name="Fedrigo O."/>
            <person name="Jarvis E.D."/>
            <person name="Hiller M."/>
            <person name="Vernes S.C."/>
            <person name="Myers E.W."/>
            <person name="Teeling E.C."/>
        </authorList>
    </citation>
    <scope>NUCLEOTIDE SEQUENCE [LARGE SCALE GENOMIC DNA]</scope>
    <source>
        <strain evidence="1">MMolMol1</strain>
        <tissue evidence="1">Muscle</tissue>
    </source>
</reference>
<organism evidence="1 2">
    <name type="scientific">Molossus molossus</name>
    <name type="common">Pallas' mastiff bat</name>
    <name type="synonym">Vespertilio molossus</name>
    <dbReference type="NCBI Taxonomy" id="27622"/>
    <lineage>
        <taxon>Eukaryota</taxon>
        <taxon>Metazoa</taxon>
        <taxon>Chordata</taxon>
        <taxon>Craniata</taxon>
        <taxon>Vertebrata</taxon>
        <taxon>Euteleostomi</taxon>
        <taxon>Mammalia</taxon>
        <taxon>Eutheria</taxon>
        <taxon>Laurasiatheria</taxon>
        <taxon>Chiroptera</taxon>
        <taxon>Yangochiroptera</taxon>
        <taxon>Molossidae</taxon>
        <taxon>Molossus</taxon>
    </lineage>
</organism>
<evidence type="ECO:0000313" key="1">
    <source>
        <dbReference type="EMBL" id="KAF6489842.1"/>
    </source>
</evidence>